<organism evidence="11 12">
    <name type="scientific">Gloeophyllum trabeum (strain ATCC 11539 / FP-39264 / Madison 617)</name>
    <name type="common">Brown rot fungus</name>
    <dbReference type="NCBI Taxonomy" id="670483"/>
    <lineage>
        <taxon>Eukaryota</taxon>
        <taxon>Fungi</taxon>
        <taxon>Dikarya</taxon>
        <taxon>Basidiomycota</taxon>
        <taxon>Agaricomycotina</taxon>
        <taxon>Agaricomycetes</taxon>
        <taxon>Gloeophyllales</taxon>
        <taxon>Gloeophyllaceae</taxon>
        <taxon>Gloeophyllum</taxon>
    </lineage>
</organism>
<keyword evidence="8 10" id="KW-0503">Monooxygenase</keyword>
<evidence type="ECO:0000313" key="11">
    <source>
        <dbReference type="EMBL" id="EPQ53551.1"/>
    </source>
</evidence>
<dbReference type="STRING" id="670483.S7Q0U3"/>
<evidence type="ECO:0000256" key="9">
    <source>
        <dbReference type="PIRSR" id="PIRSR602401-1"/>
    </source>
</evidence>
<reference evidence="11 12" key="1">
    <citation type="journal article" date="2012" name="Science">
        <title>The Paleozoic origin of enzymatic lignin decomposition reconstructed from 31 fungal genomes.</title>
        <authorList>
            <person name="Floudas D."/>
            <person name="Binder M."/>
            <person name="Riley R."/>
            <person name="Barry K."/>
            <person name="Blanchette R.A."/>
            <person name="Henrissat B."/>
            <person name="Martinez A.T."/>
            <person name="Otillar R."/>
            <person name="Spatafora J.W."/>
            <person name="Yadav J.S."/>
            <person name="Aerts A."/>
            <person name="Benoit I."/>
            <person name="Boyd A."/>
            <person name="Carlson A."/>
            <person name="Copeland A."/>
            <person name="Coutinho P.M."/>
            <person name="de Vries R.P."/>
            <person name="Ferreira P."/>
            <person name="Findley K."/>
            <person name="Foster B."/>
            <person name="Gaskell J."/>
            <person name="Glotzer D."/>
            <person name="Gorecki P."/>
            <person name="Heitman J."/>
            <person name="Hesse C."/>
            <person name="Hori C."/>
            <person name="Igarashi K."/>
            <person name="Jurgens J.A."/>
            <person name="Kallen N."/>
            <person name="Kersten P."/>
            <person name="Kohler A."/>
            <person name="Kuees U."/>
            <person name="Kumar T.K.A."/>
            <person name="Kuo A."/>
            <person name="LaButti K."/>
            <person name="Larrondo L.F."/>
            <person name="Lindquist E."/>
            <person name="Ling A."/>
            <person name="Lombard V."/>
            <person name="Lucas S."/>
            <person name="Lundell T."/>
            <person name="Martin R."/>
            <person name="McLaughlin D.J."/>
            <person name="Morgenstern I."/>
            <person name="Morin E."/>
            <person name="Murat C."/>
            <person name="Nagy L.G."/>
            <person name="Nolan M."/>
            <person name="Ohm R.A."/>
            <person name="Patyshakuliyeva A."/>
            <person name="Rokas A."/>
            <person name="Ruiz-Duenas F.J."/>
            <person name="Sabat G."/>
            <person name="Salamov A."/>
            <person name="Samejima M."/>
            <person name="Schmutz J."/>
            <person name="Slot J.C."/>
            <person name="St John F."/>
            <person name="Stenlid J."/>
            <person name="Sun H."/>
            <person name="Sun S."/>
            <person name="Syed K."/>
            <person name="Tsang A."/>
            <person name="Wiebenga A."/>
            <person name="Young D."/>
            <person name="Pisabarro A."/>
            <person name="Eastwood D.C."/>
            <person name="Martin F."/>
            <person name="Cullen D."/>
            <person name="Grigoriev I.V."/>
            <person name="Hibbett D.S."/>
        </authorList>
    </citation>
    <scope>NUCLEOTIDE SEQUENCE [LARGE SCALE GENOMIC DNA]</scope>
    <source>
        <strain evidence="11 12">ATCC 11539</strain>
    </source>
</reference>
<dbReference type="PANTHER" id="PTHR24305">
    <property type="entry name" value="CYTOCHROME P450"/>
    <property type="match status" value="1"/>
</dbReference>
<dbReference type="GO" id="GO:0004497">
    <property type="term" value="F:monooxygenase activity"/>
    <property type="evidence" value="ECO:0007669"/>
    <property type="project" value="UniProtKB-KW"/>
</dbReference>
<dbReference type="PANTHER" id="PTHR24305:SF166">
    <property type="entry name" value="CYTOCHROME P450 12A4, MITOCHONDRIAL-RELATED"/>
    <property type="match status" value="1"/>
</dbReference>
<dbReference type="InterPro" id="IPR017972">
    <property type="entry name" value="Cyt_P450_CS"/>
</dbReference>
<dbReference type="InterPro" id="IPR001128">
    <property type="entry name" value="Cyt_P450"/>
</dbReference>
<evidence type="ECO:0000256" key="10">
    <source>
        <dbReference type="RuleBase" id="RU000461"/>
    </source>
</evidence>
<dbReference type="AlphaFoldDB" id="S7Q0U3"/>
<evidence type="ECO:0000256" key="7">
    <source>
        <dbReference type="ARBA" id="ARBA00023004"/>
    </source>
</evidence>
<keyword evidence="6 10" id="KW-0560">Oxidoreductase</keyword>
<dbReference type="HOGENOM" id="CLU_001570_14_7_1"/>
<gene>
    <name evidence="11" type="ORF">GLOTRDRAFT_44978</name>
</gene>
<evidence type="ECO:0000313" key="12">
    <source>
        <dbReference type="Proteomes" id="UP000030669"/>
    </source>
</evidence>
<dbReference type="InterPro" id="IPR036396">
    <property type="entry name" value="Cyt_P450_sf"/>
</dbReference>
<evidence type="ECO:0000256" key="8">
    <source>
        <dbReference type="ARBA" id="ARBA00023033"/>
    </source>
</evidence>
<dbReference type="OMA" id="ANIYCET"/>
<evidence type="ECO:0000256" key="5">
    <source>
        <dbReference type="ARBA" id="ARBA00022723"/>
    </source>
</evidence>
<dbReference type="PRINTS" id="PR00463">
    <property type="entry name" value="EP450I"/>
</dbReference>
<protein>
    <submittedName>
        <fullName evidence="11">Cytochrome P450</fullName>
    </submittedName>
</protein>
<feature type="non-terminal residue" evidence="11">
    <location>
        <position position="1"/>
    </location>
</feature>
<dbReference type="KEGG" id="gtr:GLOTRDRAFT_44978"/>
<dbReference type="eggNOG" id="KOG0157">
    <property type="taxonomic scope" value="Eukaryota"/>
</dbReference>
<accession>S7Q0U3</accession>
<evidence type="ECO:0000256" key="4">
    <source>
        <dbReference type="ARBA" id="ARBA00022617"/>
    </source>
</evidence>
<evidence type="ECO:0000256" key="2">
    <source>
        <dbReference type="ARBA" id="ARBA00005179"/>
    </source>
</evidence>
<evidence type="ECO:0000256" key="1">
    <source>
        <dbReference type="ARBA" id="ARBA00001971"/>
    </source>
</evidence>
<evidence type="ECO:0000256" key="3">
    <source>
        <dbReference type="ARBA" id="ARBA00010617"/>
    </source>
</evidence>
<keyword evidence="12" id="KW-1185">Reference proteome</keyword>
<dbReference type="EMBL" id="KB469305">
    <property type="protein sequence ID" value="EPQ53551.1"/>
    <property type="molecule type" value="Genomic_DNA"/>
</dbReference>
<dbReference type="PRINTS" id="PR00385">
    <property type="entry name" value="P450"/>
</dbReference>
<comment type="pathway">
    <text evidence="2">Secondary metabolite biosynthesis.</text>
</comment>
<keyword evidence="5 9" id="KW-0479">Metal-binding</keyword>
<evidence type="ECO:0000256" key="6">
    <source>
        <dbReference type="ARBA" id="ARBA00023002"/>
    </source>
</evidence>
<dbReference type="OrthoDB" id="1470350at2759"/>
<dbReference type="GO" id="GO:0005506">
    <property type="term" value="F:iron ion binding"/>
    <property type="evidence" value="ECO:0007669"/>
    <property type="project" value="InterPro"/>
</dbReference>
<proteinExistence type="inferred from homology"/>
<feature type="binding site" description="axial binding residue" evidence="9">
    <location>
        <position position="163"/>
    </location>
    <ligand>
        <name>heme</name>
        <dbReference type="ChEBI" id="CHEBI:30413"/>
    </ligand>
    <ligandPart>
        <name>Fe</name>
        <dbReference type="ChEBI" id="CHEBI:18248"/>
    </ligandPart>
</feature>
<sequence length="183" mass="19822">PLSDDELCGEAATYIGAGGDTAGITLSVGSSYLARSPAIQEKLFHELQQAYPTKSEILTAHWSDLEKLPYLSACVYECLRISLPVAGDLPRVVGQGGWEFKGAQIPAGTVVGSSATAVHMNPSLFPEPETFRPERWLDDSEDGGISKTLESWLVSFSKGPRSCIGQTMGASHFRLTFAWLQMR</sequence>
<dbReference type="PROSITE" id="PS00086">
    <property type="entry name" value="CYTOCHROME_P450"/>
    <property type="match status" value="1"/>
</dbReference>
<dbReference type="Pfam" id="PF00067">
    <property type="entry name" value="p450"/>
    <property type="match status" value="1"/>
</dbReference>
<comment type="similarity">
    <text evidence="3 10">Belongs to the cytochrome P450 family.</text>
</comment>
<dbReference type="InterPro" id="IPR050121">
    <property type="entry name" value="Cytochrome_P450_monoxygenase"/>
</dbReference>
<keyword evidence="7 9" id="KW-0408">Iron</keyword>
<dbReference type="SUPFAM" id="SSF48264">
    <property type="entry name" value="Cytochrome P450"/>
    <property type="match status" value="1"/>
</dbReference>
<dbReference type="Proteomes" id="UP000030669">
    <property type="component" value="Unassembled WGS sequence"/>
</dbReference>
<dbReference type="GO" id="GO:0016705">
    <property type="term" value="F:oxidoreductase activity, acting on paired donors, with incorporation or reduction of molecular oxygen"/>
    <property type="evidence" value="ECO:0007669"/>
    <property type="project" value="InterPro"/>
</dbReference>
<keyword evidence="4 9" id="KW-0349">Heme</keyword>
<name>S7Q0U3_GLOTA</name>
<dbReference type="GeneID" id="19306314"/>
<dbReference type="Gene3D" id="1.10.630.10">
    <property type="entry name" value="Cytochrome P450"/>
    <property type="match status" value="1"/>
</dbReference>
<dbReference type="GO" id="GO:0020037">
    <property type="term" value="F:heme binding"/>
    <property type="evidence" value="ECO:0007669"/>
    <property type="project" value="InterPro"/>
</dbReference>
<dbReference type="RefSeq" id="XP_007867718.1">
    <property type="nucleotide sequence ID" value="XM_007869527.1"/>
</dbReference>
<comment type="cofactor">
    <cofactor evidence="1 9">
        <name>heme</name>
        <dbReference type="ChEBI" id="CHEBI:30413"/>
    </cofactor>
</comment>
<dbReference type="InterPro" id="IPR002401">
    <property type="entry name" value="Cyt_P450_E_grp-I"/>
</dbReference>